<evidence type="ECO:0000259" key="5">
    <source>
        <dbReference type="PROSITE" id="PS51379"/>
    </source>
</evidence>
<dbReference type="InterPro" id="IPR036010">
    <property type="entry name" value="2Fe-2S_ferredoxin-like_sf"/>
</dbReference>
<dbReference type="CDD" id="cd00207">
    <property type="entry name" value="fer2"/>
    <property type="match status" value="1"/>
</dbReference>
<evidence type="ECO:0000259" key="4">
    <source>
        <dbReference type="PROSITE" id="PS51085"/>
    </source>
</evidence>
<keyword evidence="2" id="KW-0408">Iron</keyword>
<dbReference type="InterPro" id="IPR006058">
    <property type="entry name" value="2Fe2S_fd_BS"/>
</dbReference>
<dbReference type="InterPro" id="IPR001041">
    <property type="entry name" value="2Fe-2S_ferredoxin-type"/>
</dbReference>
<dbReference type="InterPro" id="IPR017896">
    <property type="entry name" value="4Fe4S_Fe-S-bd"/>
</dbReference>
<dbReference type="EMBL" id="FXUF01000018">
    <property type="protein sequence ID" value="SMP69260.1"/>
    <property type="molecule type" value="Genomic_DNA"/>
</dbReference>
<protein>
    <submittedName>
        <fullName evidence="6">4Fe-4S dicluster domain-containing protein</fullName>
    </submittedName>
</protein>
<feature type="domain" description="2Fe-2S ferredoxin-type" evidence="4">
    <location>
        <begin position="19"/>
        <end position="97"/>
    </location>
</feature>
<keyword evidence="1" id="KW-0479">Metal-binding</keyword>
<dbReference type="PROSITE" id="PS51379">
    <property type="entry name" value="4FE4S_FER_2"/>
    <property type="match status" value="2"/>
</dbReference>
<dbReference type="Pfam" id="PF13187">
    <property type="entry name" value="Fer4_9"/>
    <property type="match status" value="1"/>
</dbReference>
<evidence type="ECO:0000313" key="7">
    <source>
        <dbReference type="Proteomes" id="UP001158066"/>
    </source>
</evidence>
<dbReference type="InterPro" id="IPR017900">
    <property type="entry name" value="4Fe4S_Fe_S_CS"/>
</dbReference>
<organism evidence="6 7">
    <name type="scientific">Anoxynatronum buryatiense</name>
    <dbReference type="NCBI Taxonomy" id="489973"/>
    <lineage>
        <taxon>Bacteria</taxon>
        <taxon>Bacillati</taxon>
        <taxon>Bacillota</taxon>
        <taxon>Clostridia</taxon>
        <taxon>Eubacteriales</taxon>
        <taxon>Clostridiaceae</taxon>
        <taxon>Anoxynatronum</taxon>
    </lineage>
</organism>
<dbReference type="RefSeq" id="WP_283410608.1">
    <property type="nucleotide sequence ID" value="NZ_FXUF01000018.1"/>
</dbReference>
<feature type="domain" description="4Fe-4S ferredoxin-type" evidence="5">
    <location>
        <begin position="154"/>
        <end position="184"/>
    </location>
</feature>
<dbReference type="Gene3D" id="3.30.70.20">
    <property type="match status" value="1"/>
</dbReference>
<dbReference type="AlphaFoldDB" id="A0AA45WYL3"/>
<evidence type="ECO:0000256" key="3">
    <source>
        <dbReference type="ARBA" id="ARBA00023014"/>
    </source>
</evidence>
<sequence length="239" mass="26705">MEEIRTTSEAAPPSAIEKESVNIFIMGKHYEVPASLTIMKAFEYAGYTLIRGCGCRAGFCGACSTVYRIGNRHELKVGLACQTKVEEAMYLTQIPFFPAHQVTYDLQELQPSGNQVVAIYPEITKCLGCNSCSNVCPQDLKVMKYVSHAIRGEISKAADESFDCLMCGLCASRCPANIVQYKVALLCRRLHGKHLSPQNSHVKDRVAEIQAQHYEADLQQLMEADRQSLAERYDNRDIE</sequence>
<accession>A0AA45WYL3</accession>
<dbReference type="PROSITE" id="PS51085">
    <property type="entry name" value="2FE2S_FER_2"/>
    <property type="match status" value="1"/>
</dbReference>
<proteinExistence type="predicted"/>
<name>A0AA45WYL3_9CLOT</name>
<gene>
    <name evidence="6" type="ORF">SAMN06296020_11843</name>
</gene>
<dbReference type="GO" id="GO:0046872">
    <property type="term" value="F:metal ion binding"/>
    <property type="evidence" value="ECO:0007669"/>
    <property type="project" value="UniProtKB-KW"/>
</dbReference>
<dbReference type="Proteomes" id="UP001158066">
    <property type="component" value="Unassembled WGS sequence"/>
</dbReference>
<reference evidence="6" key="1">
    <citation type="submission" date="2017-05" db="EMBL/GenBank/DDBJ databases">
        <authorList>
            <person name="Varghese N."/>
            <person name="Submissions S."/>
        </authorList>
    </citation>
    <scope>NUCLEOTIDE SEQUENCE</scope>
    <source>
        <strain evidence="6">Su22</strain>
    </source>
</reference>
<keyword evidence="3" id="KW-0411">Iron-sulfur</keyword>
<evidence type="ECO:0000256" key="2">
    <source>
        <dbReference type="ARBA" id="ARBA00023004"/>
    </source>
</evidence>
<evidence type="ECO:0000313" key="6">
    <source>
        <dbReference type="EMBL" id="SMP69260.1"/>
    </source>
</evidence>
<dbReference type="PROSITE" id="PS00198">
    <property type="entry name" value="4FE4S_FER_1"/>
    <property type="match status" value="2"/>
</dbReference>
<evidence type="ECO:0000256" key="1">
    <source>
        <dbReference type="ARBA" id="ARBA00022723"/>
    </source>
</evidence>
<comment type="caution">
    <text evidence="6">The sequence shown here is derived from an EMBL/GenBank/DDBJ whole genome shotgun (WGS) entry which is preliminary data.</text>
</comment>
<dbReference type="SUPFAM" id="SSF54292">
    <property type="entry name" value="2Fe-2S ferredoxin-like"/>
    <property type="match status" value="1"/>
</dbReference>
<dbReference type="GO" id="GO:0051537">
    <property type="term" value="F:2 iron, 2 sulfur cluster binding"/>
    <property type="evidence" value="ECO:0007669"/>
    <property type="project" value="InterPro"/>
</dbReference>
<dbReference type="PROSITE" id="PS00197">
    <property type="entry name" value="2FE2S_FER_1"/>
    <property type="match status" value="1"/>
</dbReference>
<dbReference type="SUPFAM" id="SSF46548">
    <property type="entry name" value="alpha-helical ferredoxin"/>
    <property type="match status" value="1"/>
</dbReference>
<feature type="domain" description="4Fe-4S ferredoxin-type" evidence="5">
    <location>
        <begin position="115"/>
        <end position="146"/>
    </location>
</feature>
<keyword evidence="7" id="KW-1185">Reference proteome</keyword>